<feature type="domain" description="SLH" evidence="2">
    <location>
        <begin position="528"/>
        <end position="589"/>
    </location>
</feature>
<dbReference type="EMBL" id="LT669839">
    <property type="protein sequence ID" value="SHD76499.1"/>
    <property type="molecule type" value="Genomic_DNA"/>
</dbReference>
<feature type="chain" id="PRO_5015096468" evidence="1">
    <location>
        <begin position="25"/>
        <end position="695"/>
    </location>
</feature>
<dbReference type="Pfam" id="PF00395">
    <property type="entry name" value="SLH"/>
    <property type="match status" value="2"/>
</dbReference>
<dbReference type="OrthoDB" id="2473368at2"/>
<dbReference type="PROSITE" id="PS51272">
    <property type="entry name" value="SLH"/>
    <property type="match status" value="2"/>
</dbReference>
<keyword evidence="1" id="KW-0732">Signal</keyword>
<dbReference type="RefSeq" id="WP_005586709.1">
    <property type="nucleotide sequence ID" value="NZ_LT669839.1"/>
</dbReference>
<accession>M1ZL39</accession>
<feature type="signal peptide" evidence="1">
    <location>
        <begin position="1"/>
        <end position="24"/>
    </location>
</feature>
<name>M1ZL39_9FIRM</name>
<dbReference type="Pfam" id="PF16244">
    <property type="entry name" value="DUF4901"/>
    <property type="match status" value="2"/>
</dbReference>
<dbReference type="AlphaFoldDB" id="M1ZL39"/>
<dbReference type="HOGENOM" id="CLU_019560_0_0_9"/>
<feature type="domain" description="SLH" evidence="2">
    <location>
        <begin position="639"/>
        <end position="695"/>
    </location>
</feature>
<evidence type="ECO:0000313" key="4">
    <source>
        <dbReference type="Proteomes" id="UP000245423"/>
    </source>
</evidence>
<evidence type="ECO:0000256" key="1">
    <source>
        <dbReference type="SAM" id="SignalP"/>
    </source>
</evidence>
<evidence type="ECO:0000313" key="3">
    <source>
        <dbReference type="EMBL" id="SHD76499.1"/>
    </source>
</evidence>
<organism evidence="3 4">
    <name type="scientific">[Clostridium] ultunense Esp</name>
    <dbReference type="NCBI Taxonomy" id="1288971"/>
    <lineage>
        <taxon>Bacteria</taxon>
        <taxon>Bacillati</taxon>
        <taxon>Bacillota</taxon>
        <taxon>Tissierellia</taxon>
        <taxon>Tissierellales</taxon>
        <taxon>Tepidimicrobiaceae</taxon>
        <taxon>Schnuerera</taxon>
    </lineage>
</organism>
<protein>
    <submittedName>
        <fullName evidence="3">Putative S-layer domain protein</fullName>
    </submittedName>
</protein>
<sequence>MKRKISFLLAFIMVLTIIPFSSFAQQDYDKQLKEAIVKSKELFNIGSEYDKFDHSVSSRDGTTVFYLNWSDSKEKLGSVDISMAVDGTVLSYGKWKPIYVEQGPKLPKISKEEGLKIAKDFIKKVAPKFTDNIKQIEVSEPLNVNLDGYNYYFVRTENEIPYYNNNIDIYIDNTTGEVRNYYANWDMDLKFADSKGIISLEKAQELYKEKIGLDLIYKTSYRDRNPKIFLAYSPLNTNLGINAKDGEVTPLNDYFPIYEKASNMGADGVVPAEELSPDEKQAVENIAGLISQEEAEKISREILELGSEYKLNYVSLYRNWRSDDSYNWQFEFMKGSDSKAYYASVSIDGKTKELVSFYKFGPEESDKKVKYDEKQSLEIAKEYIKKTNPDKLESIELGKNYEGFRPLEEQRYYYFQFTRKLDNAYVEQDGISITVDAASGKITEYRITWSNREFPSQDKVMFVDKAYDTLFNDIGMELKYINPDRYEGNIKNKKEATLVYGLKTDKPSIIDANTGTLLNYMGEPYKMPKAVSYKDIDNSYAKDKINVLAQYGIALPGEEFKPKEKIKQADFLYLLAKANSPYFEIDKSGDKLYAFLINAGIIKENEKAPERIVTKEEGIKYIIRALKYDKIADLTEIYKDLFKDTKDITPELKGYISIAYGLKIVEGYNGNLNPKAELNREDGANLIYNYLFSGM</sequence>
<keyword evidence="4" id="KW-1185">Reference proteome</keyword>
<dbReference type="Proteomes" id="UP000245423">
    <property type="component" value="Chromosome 1"/>
</dbReference>
<evidence type="ECO:0000259" key="2">
    <source>
        <dbReference type="PROSITE" id="PS51272"/>
    </source>
</evidence>
<dbReference type="InterPro" id="IPR001119">
    <property type="entry name" value="SLH_dom"/>
</dbReference>
<gene>
    <name evidence="3" type="ORF">CUESP1_1126</name>
</gene>
<proteinExistence type="predicted"/>
<reference evidence="3 4" key="1">
    <citation type="submission" date="2016-11" db="EMBL/GenBank/DDBJ databases">
        <authorList>
            <person name="Manzoor S."/>
        </authorList>
    </citation>
    <scope>NUCLEOTIDE SEQUENCE [LARGE SCALE GENOMIC DNA]</scope>
    <source>
        <strain evidence="3">Clostridium ultunense strain Esp</strain>
    </source>
</reference>
<dbReference type="InterPro" id="IPR032599">
    <property type="entry name" value="YcdB/YcdC_rep_domain"/>
</dbReference>